<comment type="caution">
    <text evidence="3">The sequence shown here is derived from an EMBL/GenBank/DDBJ whole genome shotgun (WGS) entry which is preliminary data.</text>
</comment>
<evidence type="ECO:0000313" key="4">
    <source>
        <dbReference type="Proteomes" id="UP001390339"/>
    </source>
</evidence>
<keyword evidence="2" id="KW-0732">Signal</keyword>
<gene>
    <name evidence="3" type="ORF">PGQ11_015267</name>
</gene>
<dbReference type="Proteomes" id="UP001390339">
    <property type="component" value="Unassembled WGS sequence"/>
</dbReference>
<feature type="region of interest" description="Disordered" evidence="1">
    <location>
        <begin position="49"/>
        <end position="136"/>
    </location>
</feature>
<evidence type="ECO:0000256" key="1">
    <source>
        <dbReference type="SAM" id="MobiDB-lite"/>
    </source>
</evidence>
<name>A0ABR2HKV5_9PEZI</name>
<dbReference type="EMBL" id="JAPCWZ010000010">
    <property type="protein sequence ID" value="KAK8848787.1"/>
    <property type="molecule type" value="Genomic_DNA"/>
</dbReference>
<keyword evidence="4" id="KW-1185">Reference proteome</keyword>
<accession>A0ABR2HKV5</accession>
<sequence>MKLYHFAFKLCVLALALLYPGAARVLDTVQWAALEDVSASGTISTSSTLTTSLLTDPTPGPQDARAICSSSSGDFDPDGNECAPRGPNDDFDDPYLDDPDNPNSGDGDPPIGISDANNRPFEVPGERDTLPGANGRKISLKARPYPGATTICDVLEENGAEDCQAFRMRTQICQETQLETFSHKKLQYDEKKNKYSTEHVIELQFVRMLVVAAISGTLPTQTRLVTAAIPFDSFYNCFNQDNCVPSYIPPGSSEEFTKPADILFEIIGSKTNLPGFFLLERALNNRKSKCFSLDSPVDEKKFDTYVDDAISRGKSEDRFLQPIRETIGAWQYMNNENVANVISEKRTFLLNGISYISRNANDPDLGRLEDIFREMDQDLWETAALQCQTLIANRIETAREKFNQYIAITGGAPQNWDRVKQALDTLESNLSAFVAPKAPYPPK</sequence>
<feature type="signal peptide" evidence="2">
    <location>
        <begin position="1"/>
        <end position="23"/>
    </location>
</feature>
<evidence type="ECO:0000256" key="2">
    <source>
        <dbReference type="SAM" id="SignalP"/>
    </source>
</evidence>
<feature type="compositionally biased region" description="Acidic residues" evidence="1">
    <location>
        <begin position="89"/>
        <end position="100"/>
    </location>
</feature>
<protein>
    <submittedName>
        <fullName evidence="3">Glucan endo-1-3-alpha-glucosidase agn1</fullName>
    </submittedName>
</protein>
<feature type="chain" id="PRO_5047482737" evidence="2">
    <location>
        <begin position="24"/>
        <end position="443"/>
    </location>
</feature>
<reference evidence="3 4" key="1">
    <citation type="journal article" date="2024" name="IMA Fungus">
        <title>Apiospora arundinis, a panoply of carbohydrate-active enzymes and secondary metabolites.</title>
        <authorList>
            <person name="Sorensen T."/>
            <person name="Petersen C."/>
            <person name="Muurmann A.T."/>
            <person name="Christiansen J.V."/>
            <person name="Brundto M.L."/>
            <person name="Overgaard C.K."/>
            <person name="Boysen A.T."/>
            <person name="Wollenberg R.D."/>
            <person name="Larsen T.O."/>
            <person name="Sorensen J.L."/>
            <person name="Nielsen K.L."/>
            <person name="Sondergaard T.E."/>
        </authorList>
    </citation>
    <scope>NUCLEOTIDE SEQUENCE [LARGE SCALE GENOMIC DNA]</scope>
    <source>
        <strain evidence="3 4">AAU 773</strain>
    </source>
</reference>
<feature type="compositionally biased region" description="Low complexity" evidence="1">
    <location>
        <begin position="101"/>
        <end position="110"/>
    </location>
</feature>
<evidence type="ECO:0000313" key="3">
    <source>
        <dbReference type="EMBL" id="KAK8848787.1"/>
    </source>
</evidence>
<organism evidence="3 4">
    <name type="scientific">Apiospora arundinis</name>
    <dbReference type="NCBI Taxonomy" id="335852"/>
    <lineage>
        <taxon>Eukaryota</taxon>
        <taxon>Fungi</taxon>
        <taxon>Dikarya</taxon>
        <taxon>Ascomycota</taxon>
        <taxon>Pezizomycotina</taxon>
        <taxon>Sordariomycetes</taxon>
        <taxon>Xylariomycetidae</taxon>
        <taxon>Amphisphaeriales</taxon>
        <taxon>Apiosporaceae</taxon>
        <taxon>Apiospora</taxon>
    </lineage>
</organism>
<proteinExistence type="predicted"/>